<dbReference type="EMBL" id="WNUR01000018">
    <property type="protein sequence ID" value="MDZ7541385.1"/>
    <property type="molecule type" value="Genomic_DNA"/>
</dbReference>
<dbReference type="AlphaFoldDB" id="A0AAW9KJZ0"/>
<gene>
    <name evidence="2" type="ORF">GNF83_08965</name>
</gene>
<feature type="region of interest" description="Disordered" evidence="1">
    <location>
        <begin position="138"/>
        <end position="162"/>
    </location>
</feature>
<proteinExistence type="predicted"/>
<evidence type="ECO:0000256" key="1">
    <source>
        <dbReference type="SAM" id="MobiDB-lite"/>
    </source>
</evidence>
<name>A0AAW9KJZ0_CLOPF</name>
<dbReference type="RefSeq" id="WP_322378956.1">
    <property type="nucleotide sequence ID" value="NZ_WNUN01000012.1"/>
</dbReference>
<organism evidence="2 3">
    <name type="scientific">Clostridium perfringens</name>
    <dbReference type="NCBI Taxonomy" id="1502"/>
    <lineage>
        <taxon>Bacteria</taxon>
        <taxon>Bacillati</taxon>
        <taxon>Bacillota</taxon>
        <taxon>Clostridia</taxon>
        <taxon>Eubacteriales</taxon>
        <taxon>Clostridiaceae</taxon>
        <taxon>Clostridium</taxon>
    </lineage>
</organism>
<evidence type="ECO:0000313" key="2">
    <source>
        <dbReference type="EMBL" id="MDZ7541385.1"/>
    </source>
</evidence>
<sequence>MGFSIFQFNKKKLQELMFGENGINLNCGDLGLLNEIVDKYNSLPKYDIDGNGKTYVWINYEMLKNDFPILSMNIGTYRNVCRKLEKLGFIEKEDRAIKLQGGDCKKKTFFRPTELTLSLITTEADIKAQVKEKEGLQPVEEKSVEGGIEAPKDSNGNTPIKGQVHFTEIDSKKDSEVKEKSEVEKIIEVTGCTIEKAEEVLEYAVNCSKNNPIGFAIKAIEGKWKLENKETNGVNPRSFNNFKGREYDYDKLESMLLGYEEYSEEDIHEVLSNARSGNYTSNNSERFNGVEIGTNVAV</sequence>
<accession>A0AAW9KJZ0</accession>
<reference evidence="2" key="1">
    <citation type="submission" date="2019-11" db="EMBL/GenBank/DDBJ databases">
        <title>Characterization of Clostridium perfringens isolates from swine manure treated agricultural soils.</title>
        <authorList>
            <person name="Wushke S.T."/>
        </authorList>
    </citation>
    <scope>NUCLEOTIDE SEQUENCE</scope>
    <source>
        <strain evidence="2">X62</strain>
    </source>
</reference>
<protein>
    <submittedName>
        <fullName evidence="2">Uncharacterized protein</fullName>
    </submittedName>
</protein>
<dbReference type="Proteomes" id="UP001288944">
    <property type="component" value="Unassembled WGS sequence"/>
</dbReference>
<evidence type="ECO:0000313" key="3">
    <source>
        <dbReference type="Proteomes" id="UP001288944"/>
    </source>
</evidence>
<comment type="caution">
    <text evidence="2">The sequence shown here is derived from an EMBL/GenBank/DDBJ whole genome shotgun (WGS) entry which is preliminary data.</text>
</comment>